<comment type="caution">
    <text evidence="2">The sequence shown here is derived from an EMBL/GenBank/DDBJ whole genome shotgun (WGS) entry which is preliminary data.</text>
</comment>
<dbReference type="Proteomes" id="UP001165121">
    <property type="component" value="Unassembled WGS sequence"/>
</dbReference>
<evidence type="ECO:0000256" key="1">
    <source>
        <dbReference type="SAM" id="MobiDB-lite"/>
    </source>
</evidence>
<dbReference type="EMBL" id="BSXT01018935">
    <property type="protein sequence ID" value="GMG16445.1"/>
    <property type="molecule type" value="Genomic_DNA"/>
</dbReference>
<protein>
    <submittedName>
        <fullName evidence="2">Unnamed protein product</fullName>
    </submittedName>
</protein>
<feature type="compositionally biased region" description="Basic residues" evidence="1">
    <location>
        <begin position="147"/>
        <end position="157"/>
    </location>
</feature>
<gene>
    <name evidence="2" type="ORF">Pfra01_002977100</name>
</gene>
<feature type="compositionally biased region" description="Polar residues" evidence="1">
    <location>
        <begin position="84"/>
        <end position="98"/>
    </location>
</feature>
<accession>A0A9W6YPP6</accession>
<sequence>MQVRQIGDLMGPVTAPLTSSEELIAVKALMNLLKEAGLVAEEFGADQLFDYGLDAIRSASLGLFHKLKIWVGESPSIVDPTVSPKISSYNSATEPGSDTSEEPRRMSLGPSGTLMLADRLRSTRKKRHHDQIGSSGLNLRRIERPRPRSHRRTPPIS</sequence>
<dbReference type="OrthoDB" id="145280at2759"/>
<name>A0A9W6YPP6_9STRA</name>
<feature type="region of interest" description="Disordered" evidence="1">
    <location>
        <begin position="83"/>
        <end position="157"/>
    </location>
</feature>
<proteinExistence type="predicted"/>
<evidence type="ECO:0000313" key="3">
    <source>
        <dbReference type="Proteomes" id="UP001165121"/>
    </source>
</evidence>
<dbReference type="AlphaFoldDB" id="A0A9W6YPP6"/>
<keyword evidence="3" id="KW-1185">Reference proteome</keyword>
<organism evidence="2 3">
    <name type="scientific">Phytophthora fragariaefolia</name>
    <dbReference type="NCBI Taxonomy" id="1490495"/>
    <lineage>
        <taxon>Eukaryota</taxon>
        <taxon>Sar</taxon>
        <taxon>Stramenopiles</taxon>
        <taxon>Oomycota</taxon>
        <taxon>Peronosporomycetes</taxon>
        <taxon>Peronosporales</taxon>
        <taxon>Peronosporaceae</taxon>
        <taxon>Phytophthora</taxon>
    </lineage>
</organism>
<reference evidence="2" key="1">
    <citation type="submission" date="2023-04" db="EMBL/GenBank/DDBJ databases">
        <title>Phytophthora fragariaefolia NBRC 109709.</title>
        <authorList>
            <person name="Ichikawa N."/>
            <person name="Sato H."/>
            <person name="Tonouchi N."/>
        </authorList>
    </citation>
    <scope>NUCLEOTIDE SEQUENCE</scope>
    <source>
        <strain evidence="2">NBRC 109709</strain>
    </source>
</reference>
<evidence type="ECO:0000313" key="2">
    <source>
        <dbReference type="EMBL" id="GMG16445.1"/>
    </source>
</evidence>